<accession>A0A4R3JGU2</accession>
<evidence type="ECO:0008006" key="3">
    <source>
        <dbReference type="Google" id="ProtNLM"/>
    </source>
</evidence>
<sequence length="203" mass="20825">MVGGIGNDTCYIDNSGDVIEEAPDGGRDTIYSTLSLSLADTPELENLPLIGNATAAWGNDLDNELFADDGIASDPNGHDGSDTLHARNAGVALIGGVRGDHYVLDLLSPAERASVLTNEGPEDGHDRISFAGGSFLLGAHKWIEDIYSVSGASALSGNAANNALFGDADENRIVGGAGDDTLDGGGGTDAVRYFFASGADRLL</sequence>
<dbReference type="Pfam" id="PF00353">
    <property type="entry name" value="HemolysinCabind"/>
    <property type="match status" value="1"/>
</dbReference>
<dbReference type="AlphaFoldDB" id="A0A4R3JGU2"/>
<protein>
    <recommendedName>
        <fullName evidence="3">Hemolysin type calcium-binding protein</fullName>
    </recommendedName>
</protein>
<dbReference type="Proteomes" id="UP000295696">
    <property type="component" value="Unassembled WGS sequence"/>
</dbReference>
<name>A0A4R3JGU2_9RHOB</name>
<reference evidence="1 2" key="1">
    <citation type="submission" date="2019-03" db="EMBL/GenBank/DDBJ databases">
        <title>Genomic Encyclopedia of Type Strains, Phase IV (KMG-IV): sequencing the most valuable type-strain genomes for metagenomic binning, comparative biology and taxonomic classification.</title>
        <authorList>
            <person name="Goeker M."/>
        </authorList>
    </citation>
    <scope>NUCLEOTIDE SEQUENCE [LARGE SCALE GENOMIC DNA]</scope>
    <source>
        <strain evidence="1 2">DSM 104836</strain>
    </source>
</reference>
<evidence type="ECO:0000313" key="2">
    <source>
        <dbReference type="Proteomes" id="UP000295696"/>
    </source>
</evidence>
<evidence type="ECO:0000313" key="1">
    <source>
        <dbReference type="EMBL" id="TCS64456.1"/>
    </source>
</evidence>
<keyword evidence="2" id="KW-1185">Reference proteome</keyword>
<dbReference type="GO" id="GO:0005509">
    <property type="term" value="F:calcium ion binding"/>
    <property type="evidence" value="ECO:0007669"/>
    <property type="project" value="InterPro"/>
</dbReference>
<dbReference type="EMBL" id="SLZU01000005">
    <property type="protein sequence ID" value="TCS64456.1"/>
    <property type="molecule type" value="Genomic_DNA"/>
</dbReference>
<dbReference type="RefSeq" id="WP_132244180.1">
    <property type="nucleotide sequence ID" value="NZ_SLZU01000005.1"/>
</dbReference>
<dbReference type="PRINTS" id="PR00313">
    <property type="entry name" value="CABNDNGRPT"/>
</dbReference>
<organism evidence="1 2">
    <name type="scientific">Primorskyibacter sedentarius</name>
    <dbReference type="NCBI Taxonomy" id="745311"/>
    <lineage>
        <taxon>Bacteria</taxon>
        <taxon>Pseudomonadati</taxon>
        <taxon>Pseudomonadota</taxon>
        <taxon>Alphaproteobacteria</taxon>
        <taxon>Rhodobacterales</taxon>
        <taxon>Roseobacteraceae</taxon>
        <taxon>Primorskyibacter</taxon>
    </lineage>
</organism>
<dbReference type="InterPro" id="IPR001343">
    <property type="entry name" value="Hemolysn_Ca-bd"/>
</dbReference>
<dbReference type="OrthoDB" id="8479154at2"/>
<dbReference type="Gene3D" id="2.150.10.10">
    <property type="entry name" value="Serralysin-like metalloprotease, C-terminal"/>
    <property type="match status" value="1"/>
</dbReference>
<dbReference type="InterPro" id="IPR011049">
    <property type="entry name" value="Serralysin-like_metalloprot_C"/>
</dbReference>
<comment type="caution">
    <text evidence="1">The sequence shown here is derived from an EMBL/GenBank/DDBJ whole genome shotgun (WGS) entry which is preliminary data.</text>
</comment>
<dbReference type="SUPFAM" id="SSF51120">
    <property type="entry name" value="beta-Roll"/>
    <property type="match status" value="1"/>
</dbReference>
<gene>
    <name evidence="1" type="ORF">EDD52_10516</name>
</gene>
<proteinExistence type="predicted"/>